<dbReference type="Pfam" id="PF05024">
    <property type="entry name" value="Gpi1"/>
    <property type="match status" value="1"/>
</dbReference>
<evidence type="ECO:0000313" key="3">
    <source>
        <dbReference type="Proteomes" id="UP000186922"/>
    </source>
</evidence>
<sequence>MTEEAEDNAMDSWEVRWRHRLDWQKILNISEVVRVLASRCCFFWNLSRYFGKPKPSVPKSASVGSSGKPLFGGSAWKGCCLILDLVLGRCLVSWIMQDGGIHCNNLLGSCLQMLRSGVFNLTGVIDWLMNNPAGLKLNKELAHTLGAFFKHHISLWQMYIVYLTSFLEGHDSLLCSFGLLGVSFHSALIADCISLFTVHVHCFYIYMARLFNIQLRGLVSLGRFFRGKKWNPLRERVDHVSSSVDQLFVGSLIMMVFVFLLPTIMTFYFVFASLHVVVRALQIPFKIASRWIEKLPVEDEKSAAPKSSSERSAVRSAEESKSSLFVNSCWKILSGEVM</sequence>
<name>A0A1D1V3T1_RAMVA</name>
<dbReference type="PANTHER" id="PTHR21329:SF3">
    <property type="entry name" value="PHOSPHATIDYLINOSITOL N-ACETYLGLUCOSAMINYLTRANSFERASE SUBUNIT Q"/>
    <property type="match status" value="1"/>
</dbReference>
<feature type="transmembrane region" description="Helical" evidence="1">
    <location>
        <begin position="247"/>
        <end position="271"/>
    </location>
</feature>
<comment type="caution">
    <text evidence="2">The sequence shown here is derived from an EMBL/GenBank/DDBJ whole genome shotgun (WGS) entry which is preliminary data.</text>
</comment>
<dbReference type="STRING" id="947166.A0A1D1V3T1"/>
<protein>
    <recommendedName>
        <fullName evidence="4">Phosphatidylinositol N-acetylglucosaminyltransferase subunit Q</fullName>
    </recommendedName>
</protein>
<evidence type="ECO:0008006" key="4">
    <source>
        <dbReference type="Google" id="ProtNLM"/>
    </source>
</evidence>
<organism evidence="2 3">
    <name type="scientific">Ramazzottius varieornatus</name>
    <name type="common">Water bear</name>
    <name type="synonym">Tardigrade</name>
    <dbReference type="NCBI Taxonomy" id="947166"/>
    <lineage>
        <taxon>Eukaryota</taxon>
        <taxon>Metazoa</taxon>
        <taxon>Ecdysozoa</taxon>
        <taxon>Tardigrada</taxon>
        <taxon>Eutardigrada</taxon>
        <taxon>Parachela</taxon>
        <taxon>Hypsibioidea</taxon>
        <taxon>Ramazzottiidae</taxon>
        <taxon>Ramazzottius</taxon>
    </lineage>
</organism>
<evidence type="ECO:0000313" key="2">
    <source>
        <dbReference type="EMBL" id="GAU94307.1"/>
    </source>
</evidence>
<dbReference type="PANTHER" id="PTHR21329">
    <property type="entry name" value="PHOSPHATIDYLINOSITOL N-ACETYLGLUCOSAMINYLTRANSFERASE SUBUNIT Q-RELATED"/>
    <property type="match status" value="1"/>
</dbReference>
<dbReference type="GO" id="GO:0005783">
    <property type="term" value="C:endoplasmic reticulum"/>
    <property type="evidence" value="ECO:0007669"/>
    <property type="project" value="TreeGrafter"/>
</dbReference>
<keyword evidence="1" id="KW-0812">Transmembrane</keyword>
<dbReference type="OrthoDB" id="70250at2759"/>
<dbReference type="GO" id="GO:0016020">
    <property type="term" value="C:membrane"/>
    <property type="evidence" value="ECO:0007669"/>
    <property type="project" value="InterPro"/>
</dbReference>
<reference evidence="2 3" key="1">
    <citation type="journal article" date="2016" name="Nat. Commun.">
        <title>Extremotolerant tardigrade genome and improved radiotolerance of human cultured cells by tardigrade-unique protein.</title>
        <authorList>
            <person name="Hashimoto T."/>
            <person name="Horikawa D.D."/>
            <person name="Saito Y."/>
            <person name="Kuwahara H."/>
            <person name="Kozuka-Hata H."/>
            <person name="Shin-I T."/>
            <person name="Minakuchi Y."/>
            <person name="Ohishi K."/>
            <person name="Motoyama A."/>
            <person name="Aizu T."/>
            <person name="Enomoto A."/>
            <person name="Kondo K."/>
            <person name="Tanaka S."/>
            <person name="Hara Y."/>
            <person name="Koshikawa S."/>
            <person name="Sagara H."/>
            <person name="Miura T."/>
            <person name="Yokobori S."/>
            <person name="Miyagawa K."/>
            <person name="Suzuki Y."/>
            <person name="Kubo T."/>
            <person name="Oyama M."/>
            <person name="Kohara Y."/>
            <person name="Fujiyama A."/>
            <person name="Arakawa K."/>
            <person name="Katayama T."/>
            <person name="Toyoda A."/>
            <person name="Kunieda T."/>
        </authorList>
    </citation>
    <scope>NUCLEOTIDE SEQUENCE [LARGE SCALE GENOMIC DNA]</scope>
    <source>
        <strain evidence="2 3">YOKOZUNA-1</strain>
    </source>
</reference>
<keyword evidence="1" id="KW-1133">Transmembrane helix</keyword>
<evidence type="ECO:0000256" key="1">
    <source>
        <dbReference type="SAM" id="Phobius"/>
    </source>
</evidence>
<dbReference type="EMBL" id="BDGG01000002">
    <property type="protein sequence ID" value="GAU94307.1"/>
    <property type="molecule type" value="Genomic_DNA"/>
</dbReference>
<gene>
    <name evidence="2" type="primary">RvY_06105</name>
    <name evidence="2" type="synonym">RvY_06105.1</name>
    <name evidence="2" type="ORF">RvY_06105-1</name>
</gene>
<proteinExistence type="predicted"/>
<dbReference type="Proteomes" id="UP000186922">
    <property type="component" value="Unassembled WGS sequence"/>
</dbReference>
<dbReference type="AlphaFoldDB" id="A0A1D1V3T1"/>
<accession>A0A1D1V3T1</accession>
<keyword evidence="3" id="KW-1185">Reference proteome</keyword>
<keyword evidence="1" id="KW-0472">Membrane</keyword>
<dbReference type="InterPro" id="IPR007720">
    <property type="entry name" value="PigQ/GPI1"/>
</dbReference>
<dbReference type="GO" id="GO:0006506">
    <property type="term" value="P:GPI anchor biosynthetic process"/>
    <property type="evidence" value="ECO:0007669"/>
    <property type="project" value="InterPro"/>
</dbReference>